<keyword evidence="10" id="KW-1185">Reference proteome</keyword>
<evidence type="ECO:0000256" key="4">
    <source>
        <dbReference type="ARBA" id="ARBA00022679"/>
    </source>
</evidence>
<evidence type="ECO:0000256" key="1">
    <source>
        <dbReference type="ARBA" id="ARBA00004167"/>
    </source>
</evidence>
<comment type="caution">
    <text evidence="9">The sequence shown here is derived from an EMBL/GenBank/DDBJ whole genome shotgun (WGS) entry which is preliminary data.</text>
</comment>
<dbReference type="OrthoDB" id="6232146at2759"/>
<accession>A0A811L8P6</accession>
<gene>
    <name evidence="9" type="ORF">BOKJ2_LOCUS10428</name>
</gene>
<keyword evidence="4 8" id="KW-0808">Transferase</keyword>
<organism evidence="9 10">
    <name type="scientific">Bursaphelenchus okinawaensis</name>
    <dbReference type="NCBI Taxonomy" id="465554"/>
    <lineage>
        <taxon>Eukaryota</taxon>
        <taxon>Metazoa</taxon>
        <taxon>Ecdysozoa</taxon>
        <taxon>Nematoda</taxon>
        <taxon>Chromadorea</taxon>
        <taxon>Rhabditida</taxon>
        <taxon>Tylenchina</taxon>
        <taxon>Tylenchomorpha</taxon>
        <taxon>Aphelenchoidea</taxon>
        <taxon>Aphelenchoididae</taxon>
        <taxon>Bursaphelenchus</taxon>
    </lineage>
</organism>
<evidence type="ECO:0000313" key="9">
    <source>
        <dbReference type="EMBL" id="CAD5223658.1"/>
    </source>
</evidence>
<dbReference type="InterPro" id="IPR052012">
    <property type="entry name" value="GTase_92"/>
</dbReference>
<evidence type="ECO:0000256" key="6">
    <source>
        <dbReference type="ARBA" id="ARBA00022989"/>
    </source>
</evidence>
<keyword evidence="3 8" id="KW-0328">Glycosyltransferase</keyword>
<protein>
    <recommendedName>
        <fullName evidence="8">Glycosyltransferase family 92 protein</fullName>
        <ecNumber evidence="8">2.4.1.-</ecNumber>
    </recommendedName>
</protein>
<proteinExistence type="inferred from homology"/>
<evidence type="ECO:0000256" key="7">
    <source>
        <dbReference type="ARBA" id="ARBA00023136"/>
    </source>
</evidence>
<comment type="subcellular location">
    <subcellularLocation>
        <location evidence="1">Membrane</location>
        <topology evidence="1">Single-pass membrane protein</topology>
    </subcellularLocation>
</comment>
<dbReference type="Proteomes" id="UP000783686">
    <property type="component" value="Unassembled WGS sequence"/>
</dbReference>
<dbReference type="AlphaFoldDB" id="A0A811L8P6"/>
<dbReference type="Pfam" id="PF01697">
    <property type="entry name" value="Glyco_transf_92"/>
    <property type="match status" value="1"/>
</dbReference>
<keyword evidence="7" id="KW-0472">Membrane</keyword>
<keyword evidence="6" id="KW-1133">Transmembrane helix</keyword>
<dbReference type="InterPro" id="IPR008166">
    <property type="entry name" value="Glyco_transf_92"/>
</dbReference>
<dbReference type="EMBL" id="CAJFDH010000005">
    <property type="protein sequence ID" value="CAD5223658.1"/>
    <property type="molecule type" value="Genomic_DNA"/>
</dbReference>
<evidence type="ECO:0000256" key="5">
    <source>
        <dbReference type="ARBA" id="ARBA00022692"/>
    </source>
</evidence>
<evidence type="ECO:0000256" key="8">
    <source>
        <dbReference type="RuleBase" id="RU366017"/>
    </source>
</evidence>
<dbReference type="GO" id="GO:0016020">
    <property type="term" value="C:membrane"/>
    <property type="evidence" value="ECO:0007669"/>
    <property type="project" value="UniProtKB-SubCell"/>
</dbReference>
<evidence type="ECO:0000256" key="3">
    <source>
        <dbReference type="ARBA" id="ARBA00022676"/>
    </source>
</evidence>
<dbReference type="EMBL" id="CAJFCW020000005">
    <property type="protein sequence ID" value="CAG9118405.1"/>
    <property type="molecule type" value="Genomic_DNA"/>
</dbReference>
<dbReference type="PANTHER" id="PTHR21645">
    <property type="entry name" value="GLYCOSYLTRANSFERASE FAMILY 92 PROTEIN"/>
    <property type="match status" value="1"/>
</dbReference>
<name>A0A811L8P6_9BILA</name>
<evidence type="ECO:0000313" key="10">
    <source>
        <dbReference type="Proteomes" id="UP000614601"/>
    </source>
</evidence>
<reference evidence="9" key="1">
    <citation type="submission" date="2020-09" db="EMBL/GenBank/DDBJ databases">
        <authorList>
            <person name="Kikuchi T."/>
        </authorList>
    </citation>
    <scope>NUCLEOTIDE SEQUENCE</scope>
    <source>
        <strain evidence="9">SH1</strain>
    </source>
</reference>
<dbReference type="PANTHER" id="PTHR21645:SF2">
    <property type="entry name" value="GLYCOSYLTRANSFERASE FAMILY 92 PROTEIN F59C6.8"/>
    <property type="match status" value="1"/>
</dbReference>
<comment type="similarity">
    <text evidence="2 8">Belongs to the glycosyltransferase 92 family.</text>
</comment>
<dbReference type="Proteomes" id="UP000614601">
    <property type="component" value="Unassembled WGS sequence"/>
</dbReference>
<dbReference type="GO" id="GO:0016757">
    <property type="term" value="F:glycosyltransferase activity"/>
    <property type="evidence" value="ECO:0007669"/>
    <property type="project" value="UniProtKB-UniRule"/>
</dbReference>
<evidence type="ECO:0000256" key="2">
    <source>
        <dbReference type="ARBA" id="ARBA00007647"/>
    </source>
</evidence>
<sequence>MLSNIYAVLKIYEKEGKLKLSEGTLLPVLKQLSYNPNEEIENVGKLLSANECLYTYKDAAHYVIFSDLNEVLLPRLSSYYDEFSHLVSLYPKAGSFQFNWAVSAAPQDQLPSSYDVTLPLKNVLVKEVIGFGTPVVIPQKVNKAFDHFPMNNWIYDQHQHVPLDRNQSWVVKYIFPVYNPALRNISIPLYFQPPTGFYFKMMQDFKLKVKKRARVYNHFKSLPQHKHFQPQMEACLRIQQLRSVPYTCVNQRKCLPKFSEDIRECTVLKRRFNYADFGANRHIYSSGGDEFHHEHSCLIY</sequence>
<keyword evidence="5" id="KW-0812">Transmembrane</keyword>
<dbReference type="EC" id="2.4.1.-" evidence="8"/>